<gene>
    <name evidence="1" type="ORF">E2C01_034351</name>
</gene>
<accession>A0A5B7F6U9</accession>
<keyword evidence="2" id="KW-1185">Reference proteome</keyword>
<organism evidence="1 2">
    <name type="scientific">Portunus trituberculatus</name>
    <name type="common">Swimming crab</name>
    <name type="synonym">Neptunus trituberculatus</name>
    <dbReference type="NCBI Taxonomy" id="210409"/>
    <lineage>
        <taxon>Eukaryota</taxon>
        <taxon>Metazoa</taxon>
        <taxon>Ecdysozoa</taxon>
        <taxon>Arthropoda</taxon>
        <taxon>Crustacea</taxon>
        <taxon>Multicrustacea</taxon>
        <taxon>Malacostraca</taxon>
        <taxon>Eumalacostraca</taxon>
        <taxon>Eucarida</taxon>
        <taxon>Decapoda</taxon>
        <taxon>Pleocyemata</taxon>
        <taxon>Brachyura</taxon>
        <taxon>Eubrachyura</taxon>
        <taxon>Portunoidea</taxon>
        <taxon>Portunidae</taxon>
        <taxon>Portuninae</taxon>
        <taxon>Portunus</taxon>
    </lineage>
</organism>
<dbReference type="Proteomes" id="UP000324222">
    <property type="component" value="Unassembled WGS sequence"/>
</dbReference>
<dbReference type="PANTHER" id="PTHR47510:SF3">
    <property type="entry name" value="ENDO_EXONUCLEASE_PHOSPHATASE DOMAIN-CONTAINING PROTEIN"/>
    <property type="match status" value="1"/>
</dbReference>
<evidence type="ECO:0000313" key="2">
    <source>
        <dbReference type="Proteomes" id="UP000324222"/>
    </source>
</evidence>
<proteinExistence type="predicted"/>
<name>A0A5B7F6U9_PORTR</name>
<dbReference type="AlphaFoldDB" id="A0A5B7F6U9"/>
<dbReference type="EMBL" id="VSRR010004810">
    <property type="protein sequence ID" value="MPC40783.1"/>
    <property type="molecule type" value="Genomic_DNA"/>
</dbReference>
<evidence type="ECO:0000313" key="1">
    <source>
        <dbReference type="EMBL" id="MPC40783.1"/>
    </source>
</evidence>
<comment type="caution">
    <text evidence="1">The sequence shown here is derived from an EMBL/GenBank/DDBJ whole genome shotgun (WGS) entry which is preliminary data.</text>
</comment>
<sequence>MHLFLSTHVQWIGKHHLSHLSPSPESLNDFRPISITPIPSLMCEDFVFDWAYNKISNSLDIQQFGNIRATSTFQYLISFLDFIHSHLNKRNTSLAVAFVDFRKAFDLVDNIVVINKAIRLGLPPHLTAWLADFLTGRQQAIRYQNYISSFQQLIC</sequence>
<dbReference type="PANTHER" id="PTHR47510">
    <property type="entry name" value="REVERSE TRANSCRIPTASE DOMAIN-CONTAINING PROTEIN"/>
    <property type="match status" value="1"/>
</dbReference>
<protein>
    <submittedName>
        <fullName evidence="1">Uncharacterized protein</fullName>
    </submittedName>
</protein>
<dbReference type="OrthoDB" id="6381911at2759"/>
<reference evidence="1 2" key="1">
    <citation type="submission" date="2019-05" db="EMBL/GenBank/DDBJ databases">
        <title>Another draft genome of Portunus trituberculatus and its Hox gene families provides insights of decapod evolution.</title>
        <authorList>
            <person name="Jeong J.-H."/>
            <person name="Song I."/>
            <person name="Kim S."/>
            <person name="Choi T."/>
            <person name="Kim D."/>
            <person name="Ryu S."/>
            <person name="Kim W."/>
        </authorList>
    </citation>
    <scope>NUCLEOTIDE SEQUENCE [LARGE SCALE GENOMIC DNA]</scope>
    <source>
        <tissue evidence="1">Muscle</tissue>
    </source>
</reference>